<name>A0ABR0ALZ1_9CRUS</name>
<sequence>MVKAPPTLKPNLKVETLPPFLRLLEKREIVTLLGVALTSCLYFLMFNNVGSETKLCCGFMSNQDPFCKWIETLLDRFPSYRLIILGN</sequence>
<evidence type="ECO:0000313" key="3">
    <source>
        <dbReference type="Proteomes" id="UP001234178"/>
    </source>
</evidence>
<keyword evidence="1" id="KW-1133">Transmembrane helix</keyword>
<feature type="transmembrane region" description="Helical" evidence="1">
    <location>
        <begin position="29"/>
        <end position="46"/>
    </location>
</feature>
<accession>A0ABR0ALZ1</accession>
<evidence type="ECO:0000313" key="2">
    <source>
        <dbReference type="EMBL" id="KAK4026050.1"/>
    </source>
</evidence>
<proteinExistence type="predicted"/>
<dbReference type="EMBL" id="JAOYFB010000038">
    <property type="protein sequence ID" value="KAK4026050.1"/>
    <property type="molecule type" value="Genomic_DNA"/>
</dbReference>
<keyword evidence="1" id="KW-0812">Transmembrane</keyword>
<comment type="caution">
    <text evidence="2">The sequence shown here is derived from an EMBL/GenBank/DDBJ whole genome shotgun (WGS) entry which is preliminary data.</text>
</comment>
<keyword evidence="3" id="KW-1185">Reference proteome</keyword>
<keyword evidence="1" id="KW-0472">Membrane</keyword>
<organism evidence="2 3">
    <name type="scientific">Daphnia magna</name>
    <dbReference type="NCBI Taxonomy" id="35525"/>
    <lineage>
        <taxon>Eukaryota</taxon>
        <taxon>Metazoa</taxon>
        <taxon>Ecdysozoa</taxon>
        <taxon>Arthropoda</taxon>
        <taxon>Crustacea</taxon>
        <taxon>Branchiopoda</taxon>
        <taxon>Diplostraca</taxon>
        <taxon>Cladocera</taxon>
        <taxon>Anomopoda</taxon>
        <taxon>Daphniidae</taxon>
        <taxon>Daphnia</taxon>
    </lineage>
</organism>
<reference evidence="2 3" key="1">
    <citation type="journal article" date="2023" name="Nucleic Acids Res.">
        <title>The hologenome of Daphnia magna reveals possible DNA methylation and microbiome-mediated evolution of the host genome.</title>
        <authorList>
            <person name="Chaturvedi A."/>
            <person name="Li X."/>
            <person name="Dhandapani V."/>
            <person name="Marshall H."/>
            <person name="Kissane S."/>
            <person name="Cuenca-Cambronero M."/>
            <person name="Asole G."/>
            <person name="Calvet F."/>
            <person name="Ruiz-Romero M."/>
            <person name="Marangio P."/>
            <person name="Guigo R."/>
            <person name="Rago D."/>
            <person name="Mirbahai L."/>
            <person name="Eastwood N."/>
            <person name="Colbourne J.K."/>
            <person name="Zhou J."/>
            <person name="Mallon E."/>
            <person name="Orsini L."/>
        </authorList>
    </citation>
    <scope>NUCLEOTIDE SEQUENCE [LARGE SCALE GENOMIC DNA]</scope>
    <source>
        <strain evidence="2">LRV0_1</strain>
    </source>
</reference>
<evidence type="ECO:0000256" key="1">
    <source>
        <dbReference type="SAM" id="Phobius"/>
    </source>
</evidence>
<gene>
    <name evidence="2" type="ORF">OUZ56_015076</name>
</gene>
<dbReference type="Proteomes" id="UP001234178">
    <property type="component" value="Unassembled WGS sequence"/>
</dbReference>
<protein>
    <submittedName>
        <fullName evidence="2">Uncharacterized protein</fullName>
    </submittedName>
</protein>